<dbReference type="PANTHER" id="PTHR45458">
    <property type="entry name" value="SHORT-CHAIN DEHYDROGENASE/REDUCTASE SDR"/>
    <property type="match status" value="1"/>
</dbReference>
<dbReference type="RefSeq" id="WP_110257514.1">
    <property type="nucleotide sequence ID" value="NZ_QJKB01000011.1"/>
</dbReference>
<dbReference type="SUPFAM" id="SSF51735">
    <property type="entry name" value="NAD(P)-binding Rossmann-fold domains"/>
    <property type="match status" value="1"/>
</dbReference>
<dbReference type="InterPro" id="IPR052184">
    <property type="entry name" value="SDR_enzymes"/>
</dbReference>
<dbReference type="OrthoDB" id="5786478at2"/>
<sequence length="222" mass="23473">MPVALIIGASRGIGHELAMQYKAAGWRVIATARKEEDLAALQAAGCEALPLDVTNLNDCAGLGWRLDDEKIDVAILNAGVFGPRTEGLTAPDQQQFDNVMHTNLLSAMRILPIVLPLVENASGKLAVISSSMASIGERSNPAGWLYRASKTALNSVLKDVSLSTSKAICVAMDPGWVKTDMGGDAAEITVDVSVAGIRQTLAALKPADNGKYLQYTGAEHSW</sequence>
<dbReference type="NCBIfam" id="NF005403">
    <property type="entry name" value="PRK06953.1"/>
    <property type="match status" value="1"/>
</dbReference>
<dbReference type="Gene3D" id="3.40.50.720">
    <property type="entry name" value="NAD(P)-binding Rossmann-like Domain"/>
    <property type="match status" value="1"/>
</dbReference>
<proteinExistence type="predicted"/>
<evidence type="ECO:0000313" key="1">
    <source>
        <dbReference type="EMBL" id="PXX38664.1"/>
    </source>
</evidence>
<gene>
    <name evidence="1" type="ORF">DFR42_11129</name>
</gene>
<organism evidence="1 2">
    <name type="scientific">Undibacterium pigrum</name>
    <dbReference type="NCBI Taxonomy" id="401470"/>
    <lineage>
        <taxon>Bacteria</taxon>
        <taxon>Pseudomonadati</taxon>
        <taxon>Pseudomonadota</taxon>
        <taxon>Betaproteobacteria</taxon>
        <taxon>Burkholderiales</taxon>
        <taxon>Oxalobacteraceae</taxon>
        <taxon>Undibacterium</taxon>
    </lineage>
</organism>
<reference evidence="1 2" key="1">
    <citation type="submission" date="2018-05" db="EMBL/GenBank/DDBJ databases">
        <title>Genomic Encyclopedia of Type Strains, Phase IV (KMG-IV): sequencing the most valuable type-strain genomes for metagenomic binning, comparative biology and taxonomic classification.</title>
        <authorList>
            <person name="Goeker M."/>
        </authorList>
    </citation>
    <scope>NUCLEOTIDE SEQUENCE [LARGE SCALE GENOMIC DNA]</scope>
    <source>
        <strain evidence="1 2">DSM 19792</strain>
    </source>
</reference>
<dbReference type="EMBL" id="QJKB01000011">
    <property type="protein sequence ID" value="PXX38664.1"/>
    <property type="molecule type" value="Genomic_DNA"/>
</dbReference>
<keyword evidence="2" id="KW-1185">Reference proteome</keyword>
<name>A0A318ITZ2_9BURK</name>
<dbReference type="PRINTS" id="PR00081">
    <property type="entry name" value="GDHRDH"/>
</dbReference>
<dbReference type="InterPro" id="IPR036291">
    <property type="entry name" value="NAD(P)-bd_dom_sf"/>
</dbReference>
<dbReference type="CDD" id="cd05325">
    <property type="entry name" value="carb_red_sniffer_like_SDR_c"/>
    <property type="match status" value="1"/>
</dbReference>
<dbReference type="InterPro" id="IPR002347">
    <property type="entry name" value="SDR_fam"/>
</dbReference>
<dbReference type="Proteomes" id="UP000247792">
    <property type="component" value="Unassembled WGS sequence"/>
</dbReference>
<comment type="caution">
    <text evidence="1">The sequence shown here is derived from an EMBL/GenBank/DDBJ whole genome shotgun (WGS) entry which is preliminary data.</text>
</comment>
<dbReference type="PANTHER" id="PTHR45458:SF1">
    <property type="entry name" value="SHORT CHAIN DEHYDROGENASE"/>
    <property type="match status" value="1"/>
</dbReference>
<accession>A0A318ITZ2</accession>
<dbReference type="Pfam" id="PF00106">
    <property type="entry name" value="adh_short"/>
    <property type="match status" value="1"/>
</dbReference>
<dbReference type="AlphaFoldDB" id="A0A318ITZ2"/>
<protein>
    <submittedName>
        <fullName evidence="1">NADP-dependent 3-hydroxy acid dehydrogenase YdfG</fullName>
    </submittedName>
</protein>
<evidence type="ECO:0000313" key="2">
    <source>
        <dbReference type="Proteomes" id="UP000247792"/>
    </source>
</evidence>
<dbReference type="GO" id="GO:0016616">
    <property type="term" value="F:oxidoreductase activity, acting on the CH-OH group of donors, NAD or NADP as acceptor"/>
    <property type="evidence" value="ECO:0007669"/>
    <property type="project" value="TreeGrafter"/>
</dbReference>